<dbReference type="InParanoid" id="A0A1J7JIN0"/>
<organism evidence="1 2">
    <name type="scientific">Coniochaeta ligniaria NRRL 30616</name>
    <dbReference type="NCBI Taxonomy" id="1408157"/>
    <lineage>
        <taxon>Eukaryota</taxon>
        <taxon>Fungi</taxon>
        <taxon>Dikarya</taxon>
        <taxon>Ascomycota</taxon>
        <taxon>Pezizomycotina</taxon>
        <taxon>Sordariomycetes</taxon>
        <taxon>Sordariomycetidae</taxon>
        <taxon>Coniochaetales</taxon>
        <taxon>Coniochaetaceae</taxon>
        <taxon>Coniochaeta</taxon>
    </lineage>
</organism>
<name>A0A1J7JIN0_9PEZI</name>
<dbReference type="EMBL" id="KV875098">
    <property type="protein sequence ID" value="OIW29140.1"/>
    <property type="molecule type" value="Genomic_DNA"/>
</dbReference>
<protein>
    <submittedName>
        <fullName evidence="1">Uncharacterized protein</fullName>
    </submittedName>
</protein>
<dbReference type="AlphaFoldDB" id="A0A1J7JIN0"/>
<evidence type="ECO:0000313" key="1">
    <source>
        <dbReference type="EMBL" id="OIW29140.1"/>
    </source>
</evidence>
<dbReference type="Proteomes" id="UP000182658">
    <property type="component" value="Unassembled WGS sequence"/>
</dbReference>
<proteinExistence type="predicted"/>
<evidence type="ECO:0000313" key="2">
    <source>
        <dbReference type="Proteomes" id="UP000182658"/>
    </source>
</evidence>
<keyword evidence="2" id="KW-1185">Reference proteome</keyword>
<gene>
    <name evidence="1" type="ORF">CONLIGDRAFT_645275</name>
</gene>
<reference evidence="1 2" key="1">
    <citation type="submission" date="2016-10" db="EMBL/GenBank/DDBJ databases">
        <title>Draft genome sequence of Coniochaeta ligniaria NRRL30616, a lignocellulolytic fungus for bioabatement of inhibitors in plant biomass hydrolysates.</title>
        <authorList>
            <consortium name="DOE Joint Genome Institute"/>
            <person name="Jimenez D.J."/>
            <person name="Hector R.E."/>
            <person name="Riley R."/>
            <person name="Sun H."/>
            <person name="Grigoriev I.V."/>
            <person name="Van Elsas J.D."/>
            <person name="Nichols N.N."/>
        </authorList>
    </citation>
    <scope>NUCLEOTIDE SEQUENCE [LARGE SCALE GENOMIC DNA]</scope>
    <source>
        <strain evidence="1 2">NRRL 30616</strain>
    </source>
</reference>
<accession>A0A1J7JIN0</accession>
<sequence length="194" mass="21256">MASSVRMRLHASLTQGEWMTTVADTDGKKGMRSDLINLCNVSATIQAYRGLNHTGHDAASVAAGKSACVRTDDRWQIKCAAVHVDADRNVLQTRHELYVFLSQVPKPHHAFPGMAEWYRSCWHMGVIMVRMNKRPTYWRGSGVENMHMGLHSTSAMHVCLVSGGIAGGSVAGRGCILAEGIKTDEAVRPVFKAH</sequence>